<proteinExistence type="predicted"/>
<evidence type="ECO:0000313" key="1">
    <source>
        <dbReference type="EMBL" id="KAG6432347.1"/>
    </source>
</evidence>
<dbReference type="AlphaFoldDB" id="A0A8X9A788"/>
<protein>
    <submittedName>
        <fullName evidence="1">Uncharacterized protein</fullName>
    </submittedName>
</protein>
<comment type="caution">
    <text evidence="1">The sequence shown here is derived from an EMBL/GenBank/DDBJ whole genome shotgun (WGS) entry which is preliminary data.</text>
</comment>
<organism evidence="1">
    <name type="scientific">Salvia splendens</name>
    <name type="common">Scarlet sage</name>
    <dbReference type="NCBI Taxonomy" id="180675"/>
    <lineage>
        <taxon>Eukaryota</taxon>
        <taxon>Viridiplantae</taxon>
        <taxon>Streptophyta</taxon>
        <taxon>Embryophyta</taxon>
        <taxon>Tracheophyta</taxon>
        <taxon>Spermatophyta</taxon>
        <taxon>Magnoliopsida</taxon>
        <taxon>eudicotyledons</taxon>
        <taxon>Gunneridae</taxon>
        <taxon>Pentapetalae</taxon>
        <taxon>asterids</taxon>
        <taxon>lamiids</taxon>
        <taxon>Lamiales</taxon>
        <taxon>Lamiaceae</taxon>
        <taxon>Nepetoideae</taxon>
        <taxon>Mentheae</taxon>
        <taxon>Salviinae</taxon>
        <taxon>Salvia</taxon>
        <taxon>Salvia subgen. Calosphace</taxon>
        <taxon>core Calosphace</taxon>
    </lineage>
</organism>
<dbReference type="Proteomes" id="UP000298416">
    <property type="component" value="Unassembled WGS sequence"/>
</dbReference>
<keyword evidence="2" id="KW-1185">Reference proteome</keyword>
<accession>A0A8X9A788</accession>
<dbReference type="EMBL" id="PNBA02000002">
    <property type="protein sequence ID" value="KAG6432347.1"/>
    <property type="molecule type" value="Genomic_DNA"/>
</dbReference>
<name>A0A8X9A788_SALSN</name>
<reference evidence="1" key="1">
    <citation type="submission" date="2018-01" db="EMBL/GenBank/DDBJ databases">
        <authorList>
            <person name="Mao J.F."/>
        </authorList>
    </citation>
    <scope>NUCLEOTIDE SEQUENCE</scope>
    <source>
        <strain evidence="1">Huo1</strain>
        <tissue evidence="1">Leaf</tissue>
    </source>
</reference>
<evidence type="ECO:0000313" key="2">
    <source>
        <dbReference type="Proteomes" id="UP000298416"/>
    </source>
</evidence>
<gene>
    <name evidence="1" type="ORF">SASPL_103923</name>
</gene>
<reference evidence="1" key="2">
    <citation type="submission" date="2020-08" db="EMBL/GenBank/DDBJ databases">
        <title>Plant Genome Project.</title>
        <authorList>
            <person name="Zhang R.-G."/>
        </authorList>
    </citation>
    <scope>NUCLEOTIDE SEQUENCE</scope>
    <source>
        <strain evidence="1">Huo1</strain>
        <tissue evidence="1">Leaf</tissue>
    </source>
</reference>
<sequence>MGKAGEGNAFAFQGSPVSTRNAAVTGEGRHTWKHISCKTYKLLNIYEAISQAQATRAVLGSQALKGPCLEMFKEKSSYLVTNSQLTLPSEIRNCAVWIVDHLTFETTRKPNNLVEALIS</sequence>